<dbReference type="HOGENOM" id="CLU_090664_2_0_10"/>
<dbReference type="eggNOG" id="COG1556">
    <property type="taxonomic scope" value="Bacteria"/>
</dbReference>
<reference evidence="2" key="2">
    <citation type="journal article" date="2015" name="Genome Biol. Evol.">
        <title>Complete Genome Sequence and Transcriptomic Analysis of the Novel Pathogen Elizabethkingia anophelis in Response to Oxidative Stress.</title>
        <authorList>
            <person name="Li Y."/>
            <person name="Liu Y."/>
            <person name="Chew S.C."/>
            <person name="Tay M."/>
            <person name="Salido M.M."/>
            <person name="Teo J."/>
            <person name="Lauro F.M."/>
            <person name="Givskov M."/>
            <person name="Yang L."/>
        </authorList>
    </citation>
    <scope>NUCLEOTIDE SEQUENCE</scope>
    <source>
        <strain evidence="2">NUHP1</strain>
    </source>
</reference>
<dbReference type="Pfam" id="PF02589">
    <property type="entry name" value="LUD_dom"/>
    <property type="match status" value="1"/>
</dbReference>
<dbReference type="Gene3D" id="3.40.50.10420">
    <property type="entry name" value="NagB/RpiA/CoA transferase-like"/>
    <property type="match status" value="1"/>
</dbReference>
<gene>
    <name evidence="2" type="ORF">BD94_3591</name>
</gene>
<dbReference type="SUPFAM" id="SSF100950">
    <property type="entry name" value="NagB/RpiA/CoA transferase-like"/>
    <property type="match status" value="1"/>
</dbReference>
<dbReference type="PANTHER" id="PTHR43682">
    <property type="entry name" value="LACTATE UTILIZATION PROTEIN C"/>
    <property type="match status" value="1"/>
</dbReference>
<feature type="domain" description="LUD" evidence="1">
    <location>
        <begin position="36"/>
        <end position="193"/>
    </location>
</feature>
<dbReference type="AlphaFoldDB" id="A0A077EI94"/>
<evidence type="ECO:0000259" key="1">
    <source>
        <dbReference type="Pfam" id="PF02589"/>
    </source>
</evidence>
<dbReference type="InterPro" id="IPR003741">
    <property type="entry name" value="LUD_dom"/>
</dbReference>
<dbReference type="InterPro" id="IPR037171">
    <property type="entry name" value="NagB/RpiA_transferase-like"/>
</dbReference>
<name>A0A077EI94_9FLAO</name>
<proteinExistence type="predicted"/>
<dbReference type="PANTHER" id="PTHR43682:SF1">
    <property type="entry name" value="LACTATE UTILIZATION PROTEIN C"/>
    <property type="match status" value="1"/>
</dbReference>
<evidence type="ECO:0000313" key="3">
    <source>
        <dbReference type="Proteomes" id="UP000028933"/>
    </source>
</evidence>
<reference evidence="2" key="1">
    <citation type="journal article" date="2013" name="Lancet">
        <title>First case of E anophelis outbreak in an intensive-care unit.</title>
        <authorList>
            <person name="Teo J."/>
            <person name="Tan S.Y."/>
            <person name="Tay M."/>
            <person name="Ding Y."/>
            <person name="Kjelleberg S."/>
            <person name="Givskov M."/>
            <person name="Lin R.T."/>
            <person name="Yang L."/>
        </authorList>
    </citation>
    <scope>NUCLEOTIDE SEQUENCE [LARGE SCALE GENOMIC DNA]</scope>
    <source>
        <strain evidence="2">NUHP1</strain>
    </source>
</reference>
<dbReference type="KEGG" id="eao:BD94_3591"/>
<organism evidence="2 3">
    <name type="scientific">Elizabethkingia anophelis NUHP1</name>
    <dbReference type="NCBI Taxonomy" id="1338011"/>
    <lineage>
        <taxon>Bacteria</taxon>
        <taxon>Pseudomonadati</taxon>
        <taxon>Bacteroidota</taxon>
        <taxon>Flavobacteriia</taxon>
        <taxon>Flavobacteriales</taxon>
        <taxon>Weeksellaceae</taxon>
        <taxon>Elizabethkingia</taxon>
    </lineage>
</organism>
<protein>
    <recommendedName>
        <fullName evidence="1">LUD domain-containing protein</fullName>
    </recommendedName>
</protein>
<dbReference type="InterPro" id="IPR024185">
    <property type="entry name" value="FTHF_cligase-like_sf"/>
</dbReference>
<dbReference type="EMBL" id="CP007547">
    <property type="protein sequence ID" value="AIL47366.1"/>
    <property type="molecule type" value="Genomic_DNA"/>
</dbReference>
<dbReference type="STRING" id="1338011.BD94_3591"/>
<evidence type="ECO:0000313" key="2">
    <source>
        <dbReference type="EMBL" id="AIL47366.1"/>
    </source>
</evidence>
<sequence length="196" mass="21557">MGSREEILSRIAKVKPTGNELPEDLSFISGTGNLLESFVQTARNNGSQVTFVENTDGVLAYLRENIASDKRIISNINALKEDLYSDSDEITDPHELENVEVALIEGSIGVAENAAVWITEKQMKYRALPFITQHLFVILAADKIVALMHDAYKIIEIEGGFSSFISGPSKTADIEQSLVIGAHGARSHHIFIMNNQ</sequence>
<accession>A0A077EI94</accession>
<dbReference type="RefSeq" id="WP_024565659.1">
    <property type="nucleotide sequence ID" value="NZ_CP007547.1"/>
</dbReference>
<dbReference type="Proteomes" id="UP000028933">
    <property type="component" value="Chromosome"/>
</dbReference>